<evidence type="ECO:0000313" key="2">
    <source>
        <dbReference type="EMBL" id="MDZ5490758.1"/>
    </source>
</evidence>
<reference evidence="2 3" key="1">
    <citation type="submission" date="2023-12" db="EMBL/GenBank/DDBJ databases">
        <title>Micromonospora sp. nov., isolated from Atacama Desert.</title>
        <authorList>
            <person name="Carro L."/>
            <person name="Golinska P."/>
            <person name="Klenk H.-P."/>
            <person name="Goodfellow M."/>
        </authorList>
    </citation>
    <scope>NUCLEOTIDE SEQUENCE [LARGE SCALE GENOMIC DNA]</scope>
    <source>
        <strain evidence="2 3">4G53</strain>
    </source>
</reference>
<comment type="caution">
    <text evidence="2">The sequence shown here is derived from an EMBL/GenBank/DDBJ whole genome shotgun (WGS) entry which is preliminary data.</text>
</comment>
<evidence type="ECO:0000259" key="1">
    <source>
        <dbReference type="Pfam" id="PF14243"/>
    </source>
</evidence>
<sequence>MMLLVPCDPLRPRRPDEHFAPEAQAAREAGLTVAVVDHDALARGDDAERAVAPVPSGGTAIYRGWMLRSERYVRFTDVLAKRGVTVRTTAEQYRRAHELPGWYPTLAAVTPRSAWTTGADRADFDEARLAFGAGPAVVRDYVKSMKHYWDEAAFVADVGDGDAAWKVASRLRQLREDNFVGGFVLREFEPFTSAEVRTWWVDGGCVLIGSHPDTPHDQPPGEIDLGWLTPLIGALGLPFVTVDLALRADGVWRVFEVGDGQVSDRPISIEPAVIIAAVAGRSS</sequence>
<dbReference type="RefSeq" id="WP_322440831.1">
    <property type="nucleotide sequence ID" value="NZ_JAXOTQ010000017.1"/>
</dbReference>
<dbReference type="Pfam" id="PF14243">
    <property type="entry name" value="R2K_3"/>
    <property type="match status" value="1"/>
</dbReference>
<dbReference type="InterPro" id="IPR025643">
    <property type="entry name" value="R2K_3"/>
</dbReference>
<proteinExistence type="predicted"/>
<accession>A0ABU5JDU1</accession>
<dbReference type="EMBL" id="JAXOTQ010000017">
    <property type="protein sequence ID" value="MDZ5490758.1"/>
    <property type="molecule type" value="Genomic_DNA"/>
</dbReference>
<gene>
    <name evidence="2" type="ORF">U2F25_14965</name>
</gene>
<feature type="domain" description="ATP-grasp" evidence="1">
    <location>
        <begin position="131"/>
        <end position="277"/>
    </location>
</feature>
<name>A0ABU5JDU1_9ACTN</name>
<dbReference type="Proteomes" id="UP001290101">
    <property type="component" value="Unassembled WGS sequence"/>
</dbReference>
<organism evidence="2 3">
    <name type="scientific">Micromonospora sicca</name>
    <dbReference type="NCBI Taxonomy" id="2202420"/>
    <lineage>
        <taxon>Bacteria</taxon>
        <taxon>Bacillati</taxon>
        <taxon>Actinomycetota</taxon>
        <taxon>Actinomycetes</taxon>
        <taxon>Micromonosporales</taxon>
        <taxon>Micromonosporaceae</taxon>
        <taxon>Micromonospora</taxon>
    </lineage>
</organism>
<keyword evidence="3" id="KW-1185">Reference proteome</keyword>
<evidence type="ECO:0000313" key="3">
    <source>
        <dbReference type="Proteomes" id="UP001290101"/>
    </source>
</evidence>
<protein>
    <submittedName>
        <fullName evidence="2">ATP-grasp domain-containing protein</fullName>
    </submittedName>
</protein>